<dbReference type="EMBL" id="QSON01000004">
    <property type="protein sequence ID" value="RGJ05376.1"/>
    <property type="molecule type" value="Genomic_DNA"/>
</dbReference>
<dbReference type="EMBL" id="CYZE01000012">
    <property type="protein sequence ID" value="CUO80735.1"/>
    <property type="molecule type" value="Genomic_DNA"/>
</dbReference>
<evidence type="ECO:0000313" key="5">
    <source>
        <dbReference type="Proteomes" id="UP000095651"/>
    </source>
</evidence>
<dbReference type="InterPro" id="IPR050303">
    <property type="entry name" value="GatZ_KbaZ_carbometab"/>
</dbReference>
<dbReference type="AlphaFoldDB" id="A0A174I6Q4"/>
<name>A0A174I6Q4_9FIRM</name>
<reference evidence="6 7" key="2">
    <citation type="submission" date="2018-08" db="EMBL/GenBank/DDBJ databases">
        <title>A genome reference for cultivated species of the human gut microbiota.</title>
        <authorList>
            <person name="Zou Y."/>
            <person name="Xue W."/>
            <person name="Luo G."/>
        </authorList>
    </citation>
    <scope>NUCLEOTIDE SEQUENCE [LARGE SCALE GENOMIC DNA]</scope>
    <source>
        <strain evidence="4 6">TF05-11AC</strain>
        <strain evidence="3 7">TM09-12</strain>
    </source>
</reference>
<keyword evidence="1" id="KW-0472">Membrane</keyword>
<dbReference type="GO" id="GO:0009401">
    <property type="term" value="P:phosphoenolpyruvate-dependent sugar phosphotransferase system"/>
    <property type="evidence" value="ECO:0007669"/>
    <property type="project" value="InterPro"/>
</dbReference>
<accession>A0A174I6Q4</accession>
<keyword evidence="1" id="KW-1133">Transmembrane helix</keyword>
<dbReference type="Proteomes" id="UP000095651">
    <property type="component" value="Unassembled WGS sequence"/>
</dbReference>
<dbReference type="GO" id="GO:0005886">
    <property type="term" value="C:plasma membrane"/>
    <property type="evidence" value="ECO:0007669"/>
    <property type="project" value="TreeGrafter"/>
</dbReference>
<feature type="transmembrane region" description="Helical" evidence="1">
    <location>
        <begin position="236"/>
        <end position="253"/>
    </location>
</feature>
<dbReference type="PANTHER" id="PTHR32502">
    <property type="entry name" value="N-ACETYLGALACTOSAMINE PERMEASE II COMPONENT-RELATED"/>
    <property type="match status" value="1"/>
</dbReference>
<evidence type="ECO:0000256" key="1">
    <source>
        <dbReference type="SAM" id="Phobius"/>
    </source>
</evidence>
<dbReference type="PANTHER" id="PTHR32502:SF23">
    <property type="entry name" value="TRANSPORT PROTEIN, PTS SYSTEM"/>
    <property type="match status" value="1"/>
</dbReference>
<dbReference type="Proteomes" id="UP000263014">
    <property type="component" value="Unassembled WGS sequence"/>
</dbReference>
<proteinExistence type="predicted"/>
<dbReference type="InterPro" id="IPR004704">
    <property type="entry name" value="PTS_IID_man"/>
</dbReference>
<dbReference type="Proteomes" id="UP000261257">
    <property type="component" value="Unassembled WGS sequence"/>
</dbReference>
<feature type="transmembrane region" description="Helical" evidence="1">
    <location>
        <begin position="127"/>
        <end position="145"/>
    </location>
</feature>
<gene>
    <name evidence="2" type="primary">manZ_3</name>
    <name evidence="4" type="ORF">DXC39_14430</name>
    <name evidence="3" type="ORF">DXD79_10845</name>
    <name evidence="2" type="ORF">ERS852407_04018</name>
</gene>
<dbReference type="RefSeq" id="WP_055657860.1">
    <property type="nucleotide sequence ID" value="NZ_CABIXC010000012.1"/>
</dbReference>
<organism evidence="2 5">
    <name type="scientific">Hungatella hathewayi</name>
    <dbReference type="NCBI Taxonomy" id="154046"/>
    <lineage>
        <taxon>Bacteria</taxon>
        <taxon>Bacillati</taxon>
        <taxon>Bacillota</taxon>
        <taxon>Clostridia</taxon>
        <taxon>Lachnospirales</taxon>
        <taxon>Lachnospiraceae</taxon>
        <taxon>Hungatella</taxon>
    </lineage>
</organism>
<dbReference type="EMBL" id="QSSQ01000012">
    <property type="protein sequence ID" value="RGM03834.1"/>
    <property type="molecule type" value="Genomic_DNA"/>
</dbReference>
<evidence type="ECO:0000313" key="4">
    <source>
        <dbReference type="EMBL" id="RGM03834.1"/>
    </source>
</evidence>
<evidence type="ECO:0000313" key="3">
    <source>
        <dbReference type="EMBL" id="RGJ05376.1"/>
    </source>
</evidence>
<evidence type="ECO:0000313" key="6">
    <source>
        <dbReference type="Proteomes" id="UP000261257"/>
    </source>
</evidence>
<evidence type="ECO:0000313" key="7">
    <source>
        <dbReference type="Proteomes" id="UP000263014"/>
    </source>
</evidence>
<dbReference type="PROSITE" id="PS51108">
    <property type="entry name" value="PTS_EIID"/>
    <property type="match status" value="1"/>
</dbReference>
<feature type="transmembrane region" description="Helical" evidence="1">
    <location>
        <begin position="260"/>
        <end position="280"/>
    </location>
</feature>
<reference evidence="2 5" key="1">
    <citation type="submission" date="2015-09" db="EMBL/GenBank/DDBJ databases">
        <authorList>
            <consortium name="Pathogen Informatics"/>
        </authorList>
    </citation>
    <scope>NUCLEOTIDE SEQUENCE [LARGE SCALE GENOMIC DNA]</scope>
    <source>
        <strain evidence="2 5">2789STDY5608850</strain>
    </source>
</reference>
<feature type="transmembrane region" description="Helical" evidence="1">
    <location>
        <begin position="194"/>
        <end position="216"/>
    </location>
</feature>
<evidence type="ECO:0000313" key="2">
    <source>
        <dbReference type="EMBL" id="CUO80735.1"/>
    </source>
</evidence>
<sequence>MAGNQTVNTDLTKLNKKDLLKMYIYSQAFVSGFNYEKQEAPGFAFSMMPVIEKVYKNEEDKKEAYRRHTELFLTEARLSHFVIGVTAAMEERNANEHDIDPVSINAIKAALMGPLAGIGDSLYHGTLRPIIAGLAVSMVIASGYSSMVGPLLFVLVMAGVGQLLRYFGIFKGYEKGVEFVGAMQSSGLIDKMTRLAGIAAYAVIGGFVYKFVTINVPWTYKAGETVVSLQSTLDGIVPGILPLLYTLLMLWLMDKKKMNPVVLMLVTMLVGIAGYAVGILG</sequence>
<dbReference type="Pfam" id="PF03613">
    <property type="entry name" value="EIID-AGA"/>
    <property type="match status" value="1"/>
</dbReference>
<keyword evidence="1" id="KW-0812">Transmembrane</keyword>
<protein>
    <submittedName>
        <fullName evidence="2">PTS system mannose/fructose/sorbose family transporter subunit IID</fullName>
    </submittedName>
</protein>